<evidence type="ECO:0000313" key="2">
    <source>
        <dbReference type="Proteomes" id="UP000197019"/>
    </source>
</evidence>
<name>A0A1Z4BV88_9GAMM</name>
<accession>A0A1Z4BV88</accession>
<dbReference type="OrthoDB" id="71604at2"/>
<gene>
    <name evidence="1" type="ORF">CEK71_03630</name>
</gene>
<reference evidence="1 2" key="1">
    <citation type="submission" date="2017-06" db="EMBL/GenBank/DDBJ databases">
        <title>Genome Sequencing of the methanotroph Methylovulum psychrotolerants str. HV10-M2 isolated from a high-altitude environment.</title>
        <authorList>
            <person name="Mateos-Rivera A."/>
        </authorList>
    </citation>
    <scope>NUCLEOTIDE SEQUENCE [LARGE SCALE GENOMIC DNA]</scope>
    <source>
        <strain evidence="1 2">HV10_M2</strain>
    </source>
</reference>
<dbReference type="AlphaFoldDB" id="A0A1Z4BV88"/>
<organism evidence="1 2">
    <name type="scientific">Methylovulum psychrotolerans</name>
    <dbReference type="NCBI Taxonomy" id="1704499"/>
    <lineage>
        <taxon>Bacteria</taxon>
        <taxon>Pseudomonadati</taxon>
        <taxon>Pseudomonadota</taxon>
        <taxon>Gammaproteobacteria</taxon>
        <taxon>Methylococcales</taxon>
        <taxon>Methylococcaceae</taxon>
        <taxon>Methylovulum</taxon>
    </lineage>
</organism>
<dbReference type="Proteomes" id="UP000197019">
    <property type="component" value="Chromosome"/>
</dbReference>
<keyword evidence="2" id="KW-1185">Reference proteome</keyword>
<dbReference type="KEGG" id="mpsy:CEK71_03630"/>
<dbReference type="EMBL" id="CP022129">
    <property type="protein sequence ID" value="ASF45224.1"/>
    <property type="molecule type" value="Genomic_DNA"/>
</dbReference>
<protein>
    <submittedName>
        <fullName evidence="1">Zinc/iron-chelating domain-containing protein</fullName>
    </submittedName>
</protein>
<sequence>MLMETFPCSKCGKCCINLHLAKELSYLNRGDGICVNFDIEANLCRIYDNRPEICRIGLQYEKNYSDQFTWDEFVQLNLSVCNELNQ</sequence>
<dbReference type="InterPro" id="IPR005358">
    <property type="entry name" value="Puta_zinc/iron-chelating_dom"/>
</dbReference>
<evidence type="ECO:0000313" key="1">
    <source>
        <dbReference type="EMBL" id="ASF45224.1"/>
    </source>
</evidence>
<proteinExistence type="predicted"/>
<dbReference type="Pfam" id="PF03692">
    <property type="entry name" value="CxxCxxCC"/>
    <property type="match status" value="1"/>
</dbReference>